<feature type="repeat" description="ANK" evidence="3">
    <location>
        <begin position="438"/>
        <end position="470"/>
    </location>
</feature>
<dbReference type="Pfam" id="PF12796">
    <property type="entry name" value="Ank_2"/>
    <property type="match status" value="3"/>
</dbReference>
<evidence type="ECO:0000313" key="6">
    <source>
        <dbReference type="EMBL" id="CEL92504.1"/>
    </source>
</evidence>
<evidence type="ECO:0000256" key="2">
    <source>
        <dbReference type="ARBA" id="ARBA00023043"/>
    </source>
</evidence>
<dbReference type="Pfam" id="PF00023">
    <property type="entry name" value="Ank"/>
    <property type="match status" value="1"/>
</dbReference>
<dbReference type="InterPro" id="IPR050889">
    <property type="entry name" value="Dendritic_Spine_Reg/Scaffold"/>
</dbReference>
<dbReference type="InterPro" id="IPR036770">
    <property type="entry name" value="Ankyrin_rpt-contain_sf"/>
</dbReference>
<dbReference type="AlphaFoldDB" id="A0A0G4EB66"/>
<dbReference type="EMBL" id="CDMY01000086">
    <property type="protein sequence ID" value="CEL92504.1"/>
    <property type="molecule type" value="Genomic_DNA"/>
</dbReference>
<dbReference type="InterPro" id="IPR002110">
    <property type="entry name" value="Ankyrin_rpt"/>
</dbReference>
<keyword evidence="5" id="KW-0732">Signal</keyword>
<protein>
    <submittedName>
        <fullName evidence="6">Uncharacterized protein</fullName>
    </submittedName>
</protein>
<keyword evidence="7" id="KW-1185">Reference proteome</keyword>
<evidence type="ECO:0000256" key="3">
    <source>
        <dbReference type="PROSITE-ProRule" id="PRU00023"/>
    </source>
</evidence>
<dbReference type="PANTHER" id="PTHR24166:SF48">
    <property type="entry name" value="PROTEIN VAPYRIN"/>
    <property type="match status" value="1"/>
</dbReference>
<dbReference type="STRING" id="1169540.A0A0G4EB66"/>
<feature type="repeat" description="ANK" evidence="3">
    <location>
        <begin position="299"/>
        <end position="331"/>
    </location>
</feature>
<dbReference type="InParanoid" id="A0A0G4EB66"/>
<evidence type="ECO:0000313" key="7">
    <source>
        <dbReference type="Proteomes" id="UP000041254"/>
    </source>
</evidence>
<sequence length="586" mass="62628">MKSLIAIVAIFSLSATPCLSFQLRRQINAPAFVPPSPASRRHAPSSNPTRLHGVATPVKDTIEKNLGYSIPTFDLTTTEAQDIASLMSNLELDPDAVGREDPMLAGEIADKIRELVEAKTTGPYGDLPEFHQKVLSGDIASAKEMIVLGEADINEPDSLGQSALHKACNEGNMQAVQFLLPRGADLHLKDAFGFTPLHLAARNGHTAAVQALLAQIEAVSLDDVLNKAWERAAATMAPADMKKVQALLDYGVGVAARSFSEAGSNTPLHFACAEGREETVSLLLKAPGADVALKMRNENGETVLHAAAKSGNPSLTKMMVGKGGDLDSVDKFGKTPLQGAVEEGRTACVKALIDAGANTSHSDKAGNGIIHSAAGPKGTSEIMDLILKKGKVKPDAKRGTFANGWSTALHIAAAGGNMDVAKTLIGADKKLVNARDALFETPLHDAARSGNLNMIKFMLDSGADKDARGARDETALEIATRKDFARAEYLLETGEVPPVITLEEEDGTSLEVSQEDEDTGFNAEDEITDEYREALSKENDDFPDPELDMAEAFLDLKTWQNRDVTYQKEAFEFKTAADEVRAAKAK</sequence>
<reference evidence="6 7" key="1">
    <citation type="submission" date="2014-11" db="EMBL/GenBank/DDBJ databases">
        <authorList>
            <person name="Zhu J."/>
            <person name="Qi W."/>
            <person name="Song R."/>
        </authorList>
    </citation>
    <scope>NUCLEOTIDE SEQUENCE [LARGE SCALE GENOMIC DNA]</scope>
</reference>
<dbReference type="Proteomes" id="UP000041254">
    <property type="component" value="Unassembled WGS sequence"/>
</dbReference>
<dbReference type="Gene3D" id="1.25.40.20">
    <property type="entry name" value="Ankyrin repeat-containing domain"/>
    <property type="match status" value="3"/>
</dbReference>
<dbReference type="PANTHER" id="PTHR24166">
    <property type="entry name" value="ROLLING PEBBLES, ISOFORM B"/>
    <property type="match status" value="1"/>
</dbReference>
<gene>
    <name evidence="6" type="ORF">Vbra_4669</name>
</gene>
<feature type="signal peptide" evidence="5">
    <location>
        <begin position="1"/>
        <end position="20"/>
    </location>
</feature>
<feature type="region of interest" description="Disordered" evidence="4">
    <location>
        <begin position="32"/>
        <end position="53"/>
    </location>
</feature>
<dbReference type="PROSITE" id="PS50088">
    <property type="entry name" value="ANK_REPEAT"/>
    <property type="match status" value="6"/>
</dbReference>
<dbReference type="VEuPathDB" id="CryptoDB:Vbra_4669"/>
<feature type="repeat" description="ANK" evidence="3">
    <location>
        <begin position="263"/>
        <end position="296"/>
    </location>
</feature>
<dbReference type="OrthoDB" id="430364at2759"/>
<organism evidence="6 7">
    <name type="scientific">Vitrella brassicaformis (strain CCMP3155)</name>
    <dbReference type="NCBI Taxonomy" id="1169540"/>
    <lineage>
        <taxon>Eukaryota</taxon>
        <taxon>Sar</taxon>
        <taxon>Alveolata</taxon>
        <taxon>Colpodellida</taxon>
        <taxon>Vitrellaceae</taxon>
        <taxon>Vitrella</taxon>
    </lineage>
</organism>
<evidence type="ECO:0000256" key="1">
    <source>
        <dbReference type="ARBA" id="ARBA00022737"/>
    </source>
</evidence>
<feature type="repeat" description="ANK" evidence="3">
    <location>
        <begin position="159"/>
        <end position="191"/>
    </location>
</feature>
<feature type="repeat" description="ANK" evidence="3">
    <location>
        <begin position="332"/>
        <end position="364"/>
    </location>
</feature>
<dbReference type="PROSITE" id="PS50297">
    <property type="entry name" value="ANK_REP_REGION"/>
    <property type="match status" value="6"/>
</dbReference>
<accession>A0A0G4EB66</accession>
<evidence type="ECO:0000256" key="5">
    <source>
        <dbReference type="SAM" id="SignalP"/>
    </source>
</evidence>
<dbReference type="SMART" id="SM00248">
    <property type="entry name" value="ANK"/>
    <property type="match status" value="7"/>
</dbReference>
<dbReference type="PhylomeDB" id="A0A0G4EB66"/>
<keyword evidence="2 3" id="KW-0040">ANK repeat</keyword>
<keyword evidence="1" id="KW-0677">Repeat</keyword>
<dbReference type="OMA" id="TMAPADM"/>
<proteinExistence type="predicted"/>
<dbReference type="SUPFAM" id="SSF48403">
    <property type="entry name" value="Ankyrin repeat"/>
    <property type="match status" value="2"/>
</dbReference>
<dbReference type="PRINTS" id="PR01415">
    <property type="entry name" value="ANKYRIN"/>
</dbReference>
<feature type="repeat" description="ANK" evidence="3">
    <location>
        <begin position="192"/>
        <end position="224"/>
    </location>
</feature>
<evidence type="ECO:0000256" key="4">
    <source>
        <dbReference type="SAM" id="MobiDB-lite"/>
    </source>
</evidence>
<name>A0A0G4EB66_VITBC</name>
<feature type="chain" id="PRO_5005187083" evidence="5">
    <location>
        <begin position="21"/>
        <end position="586"/>
    </location>
</feature>